<organism evidence="9 10">
    <name type="scientific">Elizabethkingia anophelis R26</name>
    <dbReference type="NCBI Taxonomy" id="1246994"/>
    <lineage>
        <taxon>Bacteria</taxon>
        <taxon>Pseudomonadati</taxon>
        <taxon>Bacteroidota</taxon>
        <taxon>Flavobacteriia</taxon>
        <taxon>Flavobacteriales</taxon>
        <taxon>Weeksellaceae</taxon>
        <taxon>Elizabethkingia</taxon>
    </lineage>
</organism>
<dbReference type="InterPro" id="IPR009057">
    <property type="entry name" value="Homeodomain-like_sf"/>
</dbReference>
<protein>
    <submittedName>
        <fullName evidence="9">AraC family transcriptional regulator</fullName>
    </submittedName>
</protein>
<name>A0ABN5BYU2_9FLAO</name>
<dbReference type="SUPFAM" id="SSF81901">
    <property type="entry name" value="HCP-like"/>
    <property type="match status" value="1"/>
</dbReference>
<keyword evidence="3" id="KW-0805">Transcription regulation</keyword>
<keyword evidence="5" id="KW-0804">Transcription</keyword>
<dbReference type="EMBL" id="CP023401">
    <property type="protein sequence ID" value="ATC38198.1"/>
    <property type="molecule type" value="Genomic_DNA"/>
</dbReference>
<sequence length="502" mass="59041">MSENEIIQKYDHISISNSESKVSDINKLYRYSLNKNYKSGILRGLIALQQYYLAKNNYTLALNYGEKALESASKFNNYNALSDICMYKGTTLAMLDMHIESKKALNMSIKYAKKINNVVDQNIQLSRIYTTFAGLSEGEDLNNSILYYSQKSLDIIESISNQNLTKLQESRYYSMLIDQYLNMGSIYSHFVQPPNLKKAEYYYSKALSLSRSHPEYFEQSALFAYFTIGHFYFQQKDYQKSIKYFERFLEEEKKDKDPNRRLAVYDNLKNVYDSIKDVSQQNKYLKLYSKLNDSLLRVKNISVVSQSDKQSYYLEREAYSLKKYLLLSTIIAIVLLIGISIFFRKRNQELRKKYIVLIDKLEKDNDKDVDYKSLERNKISSEKEKILIAKLSDFETSEKFLKKSLTLSYLSHILNTNPNYLSQIINLHKEQNFNAYINQLRINYISHKLFNHPKYREYKISYLAEECGYASPQVFINAFKKETGMTPSYFIANLKQVDARDK</sequence>
<evidence type="ECO:0000259" key="8">
    <source>
        <dbReference type="PROSITE" id="PS01124"/>
    </source>
</evidence>
<dbReference type="PANTHER" id="PTHR43280:SF34">
    <property type="entry name" value="ARAC-FAMILY TRANSCRIPTIONAL REGULATOR"/>
    <property type="match status" value="1"/>
</dbReference>
<dbReference type="SUPFAM" id="SSF48452">
    <property type="entry name" value="TPR-like"/>
    <property type="match status" value="1"/>
</dbReference>
<evidence type="ECO:0000256" key="7">
    <source>
        <dbReference type="SAM" id="Phobius"/>
    </source>
</evidence>
<dbReference type="PROSITE" id="PS50005">
    <property type="entry name" value="TPR"/>
    <property type="match status" value="1"/>
</dbReference>
<dbReference type="Gene3D" id="1.10.10.60">
    <property type="entry name" value="Homeodomain-like"/>
    <property type="match status" value="2"/>
</dbReference>
<evidence type="ECO:0000256" key="1">
    <source>
        <dbReference type="ARBA" id="ARBA00022737"/>
    </source>
</evidence>
<dbReference type="Pfam" id="PF07719">
    <property type="entry name" value="TPR_2"/>
    <property type="match status" value="1"/>
</dbReference>
<evidence type="ECO:0000256" key="3">
    <source>
        <dbReference type="ARBA" id="ARBA00023015"/>
    </source>
</evidence>
<reference evidence="9 10" key="1">
    <citation type="submission" date="2017-09" db="EMBL/GenBank/DDBJ databases">
        <title>Complete circularized genomes of four mosquito-derived Elizabethkingia anophelis isolates.</title>
        <authorList>
            <person name="Nicholson A.C."/>
            <person name="Xu J."/>
        </authorList>
    </citation>
    <scope>NUCLEOTIDE SEQUENCE [LARGE SCALE GENOMIC DNA]</scope>
    <source>
        <strain evidence="9 10">R26</strain>
    </source>
</reference>
<keyword evidence="1" id="KW-0677">Repeat</keyword>
<evidence type="ECO:0000256" key="6">
    <source>
        <dbReference type="PROSITE-ProRule" id="PRU00339"/>
    </source>
</evidence>
<evidence type="ECO:0000256" key="2">
    <source>
        <dbReference type="ARBA" id="ARBA00022803"/>
    </source>
</evidence>
<dbReference type="SUPFAM" id="SSF46689">
    <property type="entry name" value="Homeodomain-like"/>
    <property type="match status" value="1"/>
</dbReference>
<dbReference type="Proteomes" id="UP000190057">
    <property type="component" value="Chromosome"/>
</dbReference>
<keyword evidence="10" id="KW-1185">Reference proteome</keyword>
<keyword evidence="4" id="KW-0238">DNA-binding</keyword>
<keyword evidence="2 6" id="KW-0802">TPR repeat</keyword>
<accession>A0ABN5BYU2</accession>
<evidence type="ECO:0000313" key="9">
    <source>
        <dbReference type="EMBL" id="ATC38198.1"/>
    </source>
</evidence>
<evidence type="ECO:0000256" key="4">
    <source>
        <dbReference type="ARBA" id="ARBA00023125"/>
    </source>
</evidence>
<dbReference type="PROSITE" id="PS01124">
    <property type="entry name" value="HTH_ARAC_FAMILY_2"/>
    <property type="match status" value="1"/>
</dbReference>
<gene>
    <name evidence="9" type="ORF">BAZ09_006100</name>
</gene>
<dbReference type="PANTHER" id="PTHR43280">
    <property type="entry name" value="ARAC-FAMILY TRANSCRIPTIONAL REGULATOR"/>
    <property type="match status" value="1"/>
</dbReference>
<keyword evidence="7" id="KW-0472">Membrane</keyword>
<dbReference type="InterPro" id="IPR013105">
    <property type="entry name" value="TPR_2"/>
</dbReference>
<dbReference type="InterPro" id="IPR019734">
    <property type="entry name" value="TPR_rpt"/>
</dbReference>
<keyword evidence="7" id="KW-1133">Transmembrane helix</keyword>
<feature type="transmembrane region" description="Helical" evidence="7">
    <location>
        <begin position="324"/>
        <end position="343"/>
    </location>
</feature>
<evidence type="ECO:0000256" key="5">
    <source>
        <dbReference type="ARBA" id="ARBA00023163"/>
    </source>
</evidence>
<evidence type="ECO:0000313" key="10">
    <source>
        <dbReference type="Proteomes" id="UP000190057"/>
    </source>
</evidence>
<dbReference type="InterPro" id="IPR011990">
    <property type="entry name" value="TPR-like_helical_dom_sf"/>
</dbReference>
<feature type="domain" description="HTH araC/xylS-type" evidence="8">
    <location>
        <begin position="384"/>
        <end position="493"/>
    </location>
</feature>
<dbReference type="Pfam" id="PF12833">
    <property type="entry name" value="HTH_18"/>
    <property type="match status" value="1"/>
</dbReference>
<dbReference type="SMART" id="SM00028">
    <property type="entry name" value="TPR"/>
    <property type="match status" value="4"/>
</dbReference>
<dbReference type="Gene3D" id="1.25.40.10">
    <property type="entry name" value="Tetratricopeptide repeat domain"/>
    <property type="match status" value="1"/>
</dbReference>
<proteinExistence type="predicted"/>
<dbReference type="SMART" id="SM00342">
    <property type="entry name" value="HTH_ARAC"/>
    <property type="match status" value="1"/>
</dbReference>
<feature type="repeat" description="TPR" evidence="6">
    <location>
        <begin position="222"/>
        <end position="255"/>
    </location>
</feature>
<dbReference type="InterPro" id="IPR018060">
    <property type="entry name" value="HTH_AraC"/>
</dbReference>
<keyword evidence="7" id="KW-0812">Transmembrane</keyword>